<protein>
    <submittedName>
        <fullName evidence="1">Uncharacterized protein</fullName>
    </submittedName>
</protein>
<gene>
    <name evidence="1" type="ORF">HW566_03170</name>
</gene>
<proteinExistence type="predicted"/>
<dbReference type="RefSeq" id="WP_178010337.1">
    <property type="nucleotide sequence ID" value="NZ_CP058316.1"/>
</dbReference>
<reference evidence="1 2" key="1">
    <citation type="submission" date="2020-06" db="EMBL/GenBank/DDBJ databases">
        <authorList>
            <person name="Jo H."/>
        </authorList>
    </citation>
    <scope>NUCLEOTIDE SEQUENCE [LARGE SCALE GENOMIC DNA]</scope>
    <source>
        <strain evidence="1 2">I46</strain>
    </source>
</reference>
<dbReference type="Proteomes" id="UP000509638">
    <property type="component" value="Chromosome"/>
</dbReference>
<evidence type="ECO:0000313" key="2">
    <source>
        <dbReference type="Proteomes" id="UP000509638"/>
    </source>
</evidence>
<dbReference type="EMBL" id="CP058316">
    <property type="protein sequence ID" value="QLD10868.1"/>
    <property type="molecule type" value="Genomic_DNA"/>
</dbReference>
<organism evidence="1 2">
    <name type="scientific">Microbacterium oleivorans</name>
    <dbReference type="NCBI Taxonomy" id="273677"/>
    <lineage>
        <taxon>Bacteria</taxon>
        <taxon>Bacillati</taxon>
        <taxon>Actinomycetota</taxon>
        <taxon>Actinomycetes</taxon>
        <taxon>Micrococcales</taxon>
        <taxon>Microbacteriaceae</taxon>
        <taxon>Microbacterium</taxon>
    </lineage>
</organism>
<evidence type="ECO:0000313" key="1">
    <source>
        <dbReference type="EMBL" id="QLD10868.1"/>
    </source>
</evidence>
<name>A0A7D5EWY3_9MICO</name>
<accession>A0A7D5EWY3</accession>
<sequence>MVMMTAGQLSHDCLGKTFTRTDASGNKTSGLLESLSIGSFGVSAQYGEYTVRLQPDESVDVS</sequence>
<dbReference type="AlphaFoldDB" id="A0A7D5EWY3"/>